<dbReference type="EC" id="2.3.1.234" evidence="1"/>
<dbReference type="AlphaFoldDB" id="A0A4V3SDN0"/>
<evidence type="ECO:0000313" key="9">
    <source>
        <dbReference type="Proteomes" id="UP000308267"/>
    </source>
</evidence>
<dbReference type="EMBL" id="SJOL01007988">
    <property type="protein sequence ID" value="TGZ61344.1"/>
    <property type="molecule type" value="Genomic_DNA"/>
</dbReference>
<dbReference type="GO" id="GO:0046872">
    <property type="term" value="F:metal ion binding"/>
    <property type="evidence" value="ECO:0007669"/>
    <property type="project" value="UniProtKB-KW"/>
</dbReference>
<dbReference type="GO" id="GO:0061711">
    <property type="term" value="F:tRNA N(6)-L-threonylcarbamoyladenine synthase activity"/>
    <property type="evidence" value="ECO:0007669"/>
    <property type="project" value="UniProtKB-EC"/>
</dbReference>
<keyword evidence="4" id="KW-0479">Metal-binding</keyword>
<reference evidence="8 9" key="1">
    <citation type="journal article" date="2019" name="BMC Genomics">
        <title>New insights from Opisthorchis felineus genome: update on genomics of the epidemiologically important liver flukes.</title>
        <authorList>
            <person name="Ershov N.I."/>
            <person name="Mordvinov V.A."/>
            <person name="Prokhortchouk E.B."/>
            <person name="Pakharukova M.Y."/>
            <person name="Gunbin K.V."/>
            <person name="Ustyantsev K."/>
            <person name="Genaev M.A."/>
            <person name="Blinov A.G."/>
            <person name="Mazur A."/>
            <person name="Boulygina E."/>
            <person name="Tsygankova S."/>
            <person name="Khrameeva E."/>
            <person name="Chekanov N."/>
            <person name="Fan G."/>
            <person name="Xiao A."/>
            <person name="Zhang H."/>
            <person name="Xu X."/>
            <person name="Yang H."/>
            <person name="Solovyev V."/>
            <person name="Lee S.M."/>
            <person name="Liu X."/>
            <person name="Afonnikov D.A."/>
            <person name="Skryabin K.G."/>
        </authorList>
    </citation>
    <scope>NUCLEOTIDE SEQUENCE [LARGE SCALE GENOMIC DNA]</scope>
    <source>
        <strain evidence="8">AK-0245</strain>
        <tissue evidence="8">Whole organism</tissue>
    </source>
</reference>
<keyword evidence="3" id="KW-0819">tRNA processing</keyword>
<accession>A0A4V3SDN0</accession>
<dbReference type="Proteomes" id="UP000308267">
    <property type="component" value="Unassembled WGS sequence"/>
</dbReference>
<dbReference type="OrthoDB" id="10259622at2759"/>
<dbReference type="STRING" id="147828.A0A4V3SDN0"/>
<name>A0A4V3SDN0_OPIFE</name>
<dbReference type="GO" id="GO:0005739">
    <property type="term" value="C:mitochondrion"/>
    <property type="evidence" value="ECO:0007669"/>
    <property type="project" value="TreeGrafter"/>
</dbReference>
<gene>
    <name evidence="8" type="ORF">CRM22_008033</name>
</gene>
<evidence type="ECO:0000256" key="1">
    <source>
        <dbReference type="ARBA" id="ARBA00012156"/>
    </source>
</evidence>
<dbReference type="SUPFAM" id="SSF53067">
    <property type="entry name" value="Actin-like ATPase domain"/>
    <property type="match status" value="1"/>
</dbReference>
<comment type="caution">
    <text evidence="8">The sequence shown here is derived from an EMBL/GenBank/DDBJ whole genome shotgun (WGS) entry which is preliminary data.</text>
</comment>
<evidence type="ECO:0000256" key="2">
    <source>
        <dbReference type="ARBA" id="ARBA00022679"/>
    </source>
</evidence>
<evidence type="ECO:0000256" key="5">
    <source>
        <dbReference type="ARBA" id="ARBA00023315"/>
    </source>
</evidence>
<evidence type="ECO:0000256" key="3">
    <source>
        <dbReference type="ARBA" id="ARBA00022694"/>
    </source>
</evidence>
<dbReference type="GO" id="GO:0008033">
    <property type="term" value="P:tRNA processing"/>
    <property type="evidence" value="ECO:0007669"/>
    <property type="project" value="UniProtKB-KW"/>
</dbReference>
<feature type="domain" description="Gcp-like" evidence="7">
    <location>
        <begin position="91"/>
        <end position="393"/>
    </location>
</feature>
<keyword evidence="5" id="KW-0012">Acyltransferase</keyword>
<evidence type="ECO:0000259" key="7">
    <source>
        <dbReference type="Pfam" id="PF00814"/>
    </source>
</evidence>
<dbReference type="NCBIfam" id="TIGR00329">
    <property type="entry name" value="gcp_kae1"/>
    <property type="match status" value="1"/>
</dbReference>
<dbReference type="PRINTS" id="PR00789">
    <property type="entry name" value="OSIALOPTASE"/>
</dbReference>
<organism evidence="8 9">
    <name type="scientific">Opisthorchis felineus</name>
    <dbReference type="NCBI Taxonomy" id="147828"/>
    <lineage>
        <taxon>Eukaryota</taxon>
        <taxon>Metazoa</taxon>
        <taxon>Spiralia</taxon>
        <taxon>Lophotrochozoa</taxon>
        <taxon>Platyhelminthes</taxon>
        <taxon>Trematoda</taxon>
        <taxon>Digenea</taxon>
        <taxon>Opisthorchiida</taxon>
        <taxon>Opisthorchiata</taxon>
        <taxon>Opisthorchiidae</taxon>
        <taxon>Opisthorchis</taxon>
    </lineage>
</organism>
<dbReference type="Pfam" id="PF00814">
    <property type="entry name" value="TsaD"/>
    <property type="match status" value="1"/>
</dbReference>
<evidence type="ECO:0000313" key="8">
    <source>
        <dbReference type="EMBL" id="TGZ61344.1"/>
    </source>
</evidence>
<keyword evidence="2" id="KW-0808">Transferase</keyword>
<evidence type="ECO:0000256" key="4">
    <source>
        <dbReference type="ARBA" id="ARBA00022723"/>
    </source>
</evidence>
<dbReference type="CDD" id="cd24134">
    <property type="entry name" value="ASKHA_NBD_OSGEPL1_QRI7_euk"/>
    <property type="match status" value="1"/>
</dbReference>
<keyword evidence="9" id="KW-1185">Reference proteome</keyword>
<protein>
    <recommendedName>
        <fullName evidence="1">N(6)-L-threonylcarbamoyladenine synthase</fullName>
        <ecNumber evidence="1">2.3.1.234</ecNumber>
    </recommendedName>
</protein>
<evidence type="ECO:0000256" key="6">
    <source>
        <dbReference type="ARBA" id="ARBA00048117"/>
    </source>
</evidence>
<dbReference type="InterPro" id="IPR017861">
    <property type="entry name" value="KAE1/TsaD"/>
</dbReference>
<sequence>MLAWKPPYLALNMYPCSRLTGLCHLRHTRSPELLRRRTLSHMLLGLETSCDDTGVALISTKDGSIVHEQVASQTRLSVMHVSCFYFDILCRLGGVLPTVAREFHRTAIDHLTSSTLANSGVGWKDIDGIAVTVKPGMPMSLKVGVTYAKQLAELYRIPLIPIHHMEAHALTAMLTYPSLTFPYLVLLLSGGHALLALARGLEDFTLLGTALDASPGEVLDKLARRLKLSRLGDFRLNSVSGGRAVELLAAEHKATSPLFEIPLPRSQSRDCDFSFSGIQLNFERLVSKLEDELVDVDSRSHSILPVDCLATVCASLQSALTRLVCRRVQRAFEFLRSNGSADFPWPTALVVSGGVAANSVIRAGLSEVAQHFGLPLLAPPARLCTDNGVMVAWNGLLLKRANRRVTWDISSVDFEPKAPFGIDCRALVRNAEIRIEAIKINSVP</sequence>
<dbReference type="Gene3D" id="3.30.420.40">
    <property type="match status" value="2"/>
</dbReference>
<dbReference type="InterPro" id="IPR000905">
    <property type="entry name" value="Gcp-like_dom"/>
</dbReference>
<comment type="catalytic activity">
    <reaction evidence="6">
        <text>L-threonylcarbamoyladenylate + adenosine(37) in tRNA = N(6)-L-threonylcarbamoyladenosine(37) in tRNA + AMP + H(+)</text>
        <dbReference type="Rhea" id="RHEA:37059"/>
        <dbReference type="Rhea" id="RHEA-COMP:10162"/>
        <dbReference type="Rhea" id="RHEA-COMP:10163"/>
        <dbReference type="ChEBI" id="CHEBI:15378"/>
        <dbReference type="ChEBI" id="CHEBI:73682"/>
        <dbReference type="ChEBI" id="CHEBI:74411"/>
        <dbReference type="ChEBI" id="CHEBI:74418"/>
        <dbReference type="ChEBI" id="CHEBI:456215"/>
        <dbReference type="EC" id="2.3.1.234"/>
    </reaction>
</comment>
<dbReference type="PANTHER" id="PTHR11735">
    <property type="entry name" value="TRNA N6-ADENOSINE THREONYLCARBAMOYLTRANSFERASE"/>
    <property type="match status" value="1"/>
</dbReference>
<dbReference type="PANTHER" id="PTHR11735:SF6">
    <property type="entry name" value="TRNA N6-ADENOSINE THREONYLCARBAMOYLTRANSFERASE, MITOCHONDRIAL"/>
    <property type="match status" value="1"/>
</dbReference>
<proteinExistence type="predicted"/>
<dbReference type="InterPro" id="IPR043129">
    <property type="entry name" value="ATPase_NBD"/>
</dbReference>